<keyword evidence="2" id="KW-0808">Transferase</keyword>
<gene>
    <name evidence="2" type="ORF">GA0070564_102164</name>
</gene>
<evidence type="ECO:0000256" key="1">
    <source>
        <dbReference type="SAM" id="MobiDB-lite"/>
    </source>
</evidence>
<keyword evidence="3" id="KW-1185">Reference proteome</keyword>
<reference evidence="3" key="1">
    <citation type="submission" date="2016-06" db="EMBL/GenBank/DDBJ databases">
        <authorList>
            <person name="Varghese N."/>
            <person name="Submissions Spin"/>
        </authorList>
    </citation>
    <scope>NUCLEOTIDE SEQUENCE [LARGE SCALE GENOMIC DNA]</scope>
    <source>
        <strain evidence="3">DSM 44830</strain>
    </source>
</reference>
<feature type="region of interest" description="Disordered" evidence="1">
    <location>
        <begin position="1"/>
        <end position="22"/>
    </location>
</feature>
<dbReference type="InterPro" id="IPR011009">
    <property type="entry name" value="Kinase-like_dom_sf"/>
</dbReference>
<sequence length="369" mass="39959">MITRVWGDGGGTTSGGPSEATGRAARHHRVSAALSALDDVRFRAFVDAATPAGTGIGGRTARSTVDGVEVFVKQVPLTDLERQAVHRGSTANVFGLPLYYQYGVGSTGFGAWRELAAQRLTTGWVLAGEASAFPLLHHWRALSAEASPPVPAAELDRSVRYWGGSAPVAERLRQLAAARARLVLVMEHLPYTVHEWLTARVAEGGAVADAAIERVAAGWTAAVADMRTRGMVHFDAHPLNVLTDGEGVYVADFGLALHPSFDLAADERRFLAAHRDFDRYDTARYLVNWLVAGLRPGEDRAAAIRAVMTGDPMSERSERAARIIRRYGPVAERMNDFYAALVNGPKTTPYPVEALARLWTDTAGRPDHR</sequence>
<dbReference type="Gene3D" id="1.10.510.10">
    <property type="entry name" value="Transferase(Phosphotransferase) domain 1"/>
    <property type="match status" value="1"/>
</dbReference>
<dbReference type="SUPFAM" id="SSF56112">
    <property type="entry name" value="Protein kinase-like (PK-like)"/>
    <property type="match status" value="2"/>
</dbReference>
<dbReference type="AlphaFoldDB" id="A0A1C4WCA3"/>
<organism evidence="2 3">
    <name type="scientific">Micromonospora mirobrigensis</name>
    <dbReference type="NCBI Taxonomy" id="262898"/>
    <lineage>
        <taxon>Bacteria</taxon>
        <taxon>Bacillati</taxon>
        <taxon>Actinomycetota</taxon>
        <taxon>Actinomycetes</taxon>
        <taxon>Micromonosporales</taxon>
        <taxon>Micromonosporaceae</taxon>
        <taxon>Micromonospora</taxon>
    </lineage>
</organism>
<keyword evidence="2" id="KW-0418">Kinase</keyword>
<dbReference type="STRING" id="262898.GA0070564_102164"/>
<protein>
    <submittedName>
        <fullName evidence="2">Protein kinase domain-containing protein</fullName>
    </submittedName>
</protein>
<name>A0A1C4WCA3_9ACTN</name>
<evidence type="ECO:0000313" key="2">
    <source>
        <dbReference type="EMBL" id="SCE93866.1"/>
    </source>
</evidence>
<evidence type="ECO:0000313" key="3">
    <source>
        <dbReference type="Proteomes" id="UP000199504"/>
    </source>
</evidence>
<dbReference type="GO" id="GO:0016301">
    <property type="term" value="F:kinase activity"/>
    <property type="evidence" value="ECO:0007669"/>
    <property type="project" value="UniProtKB-KW"/>
</dbReference>
<dbReference type="Proteomes" id="UP000199504">
    <property type="component" value="Unassembled WGS sequence"/>
</dbReference>
<proteinExistence type="predicted"/>
<accession>A0A1C4WCA3</accession>
<dbReference type="EMBL" id="FMCX01000002">
    <property type="protein sequence ID" value="SCE93866.1"/>
    <property type="molecule type" value="Genomic_DNA"/>
</dbReference>